<sequence length="64" mass="6729">MSKFFKLSAVLFGLALAFVAYVDDVKADPDTPTPKGIGGCVGRGHCGTTANGTVLSGQWREKLQ</sequence>
<organism evidence="2 3">
    <name type="scientific">Candidatus Parabacteroides intestinigallinarum</name>
    <dbReference type="NCBI Taxonomy" id="2838722"/>
    <lineage>
        <taxon>Bacteria</taxon>
        <taxon>Pseudomonadati</taxon>
        <taxon>Bacteroidota</taxon>
        <taxon>Bacteroidia</taxon>
        <taxon>Bacteroidales</taxon>
        <taxon>Tannerellaceae</taxon>
        <taxon>Parabacteroides</taxon>
    </lineage>
</organism>
<name>A0A9D1XSL9_9BACT</name>
<gene>
    <name evidence="2" type="ORF">H9848_08950</name>
</gene>
<evidence type="ECO:0000313" key="2">
    <source>
        <dbReference type="EMBL" id="HIX86715.1"/>
    </source>
</evidence>
<dbReference type="EMBL" id="DXEN01000067">
    <property type="protein sequence ID" value="HIX86715.1"/>
    <property type="molecule type" value="Genomic_DNA"/>
</dbReference>
<evidence type="ECO:0008006" key="4">
    <source>
        <dbReference type="Google" id="ProtNLM"/>
    </source>
</evidence>
<protein>
    <recommendedName>
        <fullName evidence="4">NVEALA protein</fullName>
    </recommendedName>
</protein>
<feature type="signal peptide" evidence="1">
    <location>
        <begin position="1"/>
        <end position="22"/>
    </location>
</feature>
<proteinExistence type="predicted"/>
<comment type="caution">
    <text evidence="2">The sequence shown here is derived from an EMBL/GenBank/DDBJ whole genome shotgun (WGS) entry which is preliminary data.</text>
</comment>
<dbReference type="Proteomes" id="UP000823847">
    <property type="component" value="Unassembled WGS sequence"/>
</dbReference>
<reference evidence="2" key="1">
    <citation type="journal article" date="2021" name="PeerJ">
        <title>Extensive microbial diversity within the chicken gut microbiome revealed by metagenomics and culture.</title>
        <authorList>
            <person name="Gilroy R."/>
            <person name="Ravi A."/>
            <person name="Getino M."/>
            <person name="Pursley I."/>
            <person name="Horton D.L."/>
            <person name="Alikhan N.F."/>
            <person name="Baker D."/>
            <person name="Gharbi K."/>
            <person name="Hall N."/>
            <person name="Watson M."/>
            <person name="Adriaenssens E.M."/>
            <person name="Foster-Nyarko E."/>
            <person name="Jarju S."/>
            <person name="Secka A."/>
            <person name="Antonio M."/>
            <person name="Oren A."/>
            <person name="Chaudhuri R.R."/>
            <person name="La Ragione R."/>
            <person name="Hildebrand F."/>
            <person name="Pallen M.J."/>
        </authorList>
    </citation>
    <scope>NUCLEOTIDE SEQUENCE</scope>
    <source>
        <strain evidence="2">ChiHecec2B26-12326</strain>
    </source>
</reference>
<accession>A0A9D1XSL9</accession>
<evidence type="ECO:0000313" key="3">
    <source>
        <dbReference type="Proteomes" id="UP000823847"/>
    </source>
</evidence>
<keyword evidence="1" id="KW-0732">Signal</keyword>
<evidence type="ECO:0000256" key="1">
    <source>
        <dbReference type="SAM" id="SignalP"/>
    </source>
</evidence>
<reference evidence="2" key="2">
    <citation type="submission" date="2021-04" db="EMBL/GenBank/DDBJ databases">
        <authorList>
            <person name="Gilroy R."/>
        </authorList>
    </citation>
    <scope>NUCLEOTIDE SEQUENCE</scope>
    <source>
        <strain evidence="2">ChiHecec2B26-12326</strain>
    </source>
</reference>
<feature type="chain" id="PRO_5038477033" description="NVEALA protein" evidence="1">
    <location>
        <begin position="23"/>
        <end position="64"/>
    </location>
</feature>
<dbReference type="AlphaFoldDB" id="A0A9D1XSL9"/>